<dbReference type="InterPro" id="IPR008253">
    <property type="entry name" value="Marvel"/>
</dbReference>
<dbReference type="AlphaFoldDB" id="A0A7L4EJA8"/>
<comment type="caution">
    <text evidence="8">The sequence shown here is derived from an EMBL/GenBank/DDBJ whole genome shotgun (WGS) entry which is preliminary data.</text>
</comment>
<keyword evidence="2 5" id="KW-0812">Transmembrane</keyword>
<feature type="transmembrane region" description="Helical" evidence="6">
    <location>
        <begin position="94"/>
        <end position="117"/>
    </location>
</feature>
<feature type="transmembrane region" description="Helical" evidence="6">
    <location>
        <begin position="61"/>
        <end position="82"/>
    </location>
</feature>
<keyword evidence="4 5" id="KW-0472">Membrane</keyword>
<evidence type="ECO:0000256" key="4">
    <source>
        <dbReference type="ARBA" id="ARBA00023136"/>
    </source>
</evidence>
<proteinExistence type="predicted"/>
<dbReference type="Proteomes" id="UP000585317">
    <property type="component" value="Unassembled WGS sequence"/>
</dbReference>
<evidence type="ECO:0000256" key="3">
    <source>
        <dbReference type="ARBA" id="ARBA00022989"/>
    </source>
</evidence>
<dbReference type="InterPro" id="IPR050578">
    <property type="entry name" value="MARVEL-CKLF_proteins"/>
</dbReference>
<evidence type="ECO:0000313" key="9">
    <source>
        <dbReference type="Proteomes" id="UP000585317"/>
    </source>
</evidence>
<evidence type="ECO:0000313" key="8">
    <source>
        <dbReference type="EMBL" id="NXW74659.1"/>
    </source>
</evidence>
<dbReference type="PANTHER" id="PTHR22776:SF45">
    <property type="entry name" value="CHEMOKINE-LIKE FACTOR"/>
    <property type="match status" value="1"/>
</dbReference>
<feature type="non-terminal residue" evidence="8">
    <location>
        <position position="162"/>
    </location>
</feature>
<protein>
    <submittedName>
        <fullName evidence="8">CKLF factor</fullName>
    </submittedName>
</protein>
<evidence type="ECO:0000256" key="2">
    <source>
        <dbReference type="ARBA" id="ARBA00022692"/>
    </source>
</evidence>
<keyword evidence="3 6" id="KW-1133">Transmembrane helix</keyword>
<dbReference type="GO" id="GO:0016020">
    <property type="term" value="C:membrane"/>
    <property type="evidence" value="ECO:0007669"/>
    <property type="project" value="UniProtKB-SubCell"/>
</dbReference>
<sequence length="162" mass="17166">VDWAFLRSARGALKIARTVGPGAAPGPAARAGPPLTPSPPVPQLVALIAFSCFLGLGTYEAYTALAGTEIVITSLFLLLYLLRLNTRMRCLYWPLADILNSVISALFLLAMSLFVLIAKTSKATLIGGVFGVILLVLCIVDIVLLCKKISLDKARGRSAPAQ</sequence>
<feature type="non-terminal residue" evidence="8">
    <location>
        <position position="1"/>
    </location>
</feature>
<evidence type="ECO:0000256" key="5">
    <source>
        <dbReference type="PROSITE-ProRule" id="PRU00581"/>
    </source>
</evidence>
<dbReference type="PROSITE" id="PS51225">
    <property type="entry name" value="MARVEL"/>
    <property type="match status" value="1"/>
</dbReference>
<feature type="domain" description="MARVEL" evidence="7">
    <location>
        <begin position="30"/>
        <end position="150"/>
    </location>
</feature>
<dbReference type="EMBL" id="VZZX01006810">
    <property type="protein sequence ID" value="NXW74659.1"/>
    <property type="molecule type" value="Genomic_DNA"/>
</dbReference>
<feature type="transmembrane region" description="Helical" evidence="6">
    <location>
        <begin position="123"/>
        <end position="146"/>
    </location>
</feature>
<comment type="subcellular location">
    <subcellularLocation>
        <location evidence="1">Membrane</location>
        <topology evidence="1">Multi-pass membrane protein</topology>
    </subcellularLocation>
</comment>
<gene>
    <name evidence="8" type="primary">Cklf</name>
    <name evidence="8" type="ORF">HIRRUS_R05708</name>
</gene>
<dbReference type="PANTHER" id="PTHR22776">
    <property type="entry name" value="MARVEL-CONTAINING POTENTIAL LIPID RAFT-ASSOCIATED PROTEIN"/>
    <property type="match status" value="1"/>
</dbReference>
<name>A0A7L4EJA8_HIRRU</name>
<reference evidence="8 9" key="1">
    <citation type="submission" date="2019-09" db="EMBL/GenBank/DDBJ databases">
        <title>Bird 10,000 Genomes (B10K) Project - Family phase.</title>
        <authorList>
            <person name="Zhang G."/>
        </authorList>
    </citation>
    <scope>NUCLEOTIDE SEQUENCE [LARGE SCALE GENOMIC DNA]</scope>
    <source>
        <strain evidence="8">B10K-DU-001-67</strain>
        <tissue evidence="8">Muscle</tissue>
    </source>
</reference>
<evidence type="ECO:0000256" key="1">
    <source>
        <dbReference type="ARBA" id="ARBA00004141"/>
    </source>
</evidence>
<accession>A0A7L4EJA8</accession>
<evidence type="ECO:0000259" key="7">
    <source>
        <dbReference type="PROSITE" id="PS51225"/>
    </source>
</evidence>
<organism evidence="8 9">
    <name type="scientific">Hirundo rustica</name>
    <name type="common">Barn swallow</name>
    <dbReference type="NCBI Taxonomy" id="43150"/>
    <lineage>
        <taxon>Eukaryota</taxon>
        <taxon>Metazoa</taxon>
        <taxon>Chordata</taxon>
        <taxon>Craniata</taxon>
        <taxon>Vertebrata</taxon>
        <taxon>Euteleostomi</taxon>
        <taxon>Archelosauria</taxon>
        <taxon>Archosauria</taxon>
        <taxon>Dinosauria</taxon>
        <taxon>Saurischia</taxon>
        <taxon>Theropoda</taxon>
        <taxon>Coelurosauria</taxon>
        <taxon>Aves</taxon>
        <taxon>Neognathae</taxon>
        <taxon>Neoaves</taxon>
        <taxon>Telluraves</taxon>
        <taxon>Australaves</taxon>
        <taxon>Passeriformes</taxon>
        <taxon>Sylvioidea</taxon>
        <taxon>Hirundinidae</taxon>
        <taxon>Hirundo</taxon>
    </lineage>
</organism>
<evidence type="ECO:0000256" key="6">
    <source>
        <dbReference type="SAM" id="Phobius"/>
    </source>
</evidence>